<evidence type="ECO:0000313" key="3">
    <source>
        <dbReference type="EMBL" id="KAJ1524662.1"/>
    </source>
</evidence>
<feature type="coiled-coil region" evidence="1">
    <location>
        <begin position="435"/>
        <end position="462"/>
    </location>
</feature>
<dbReference type="AlphaFoldDB" id="A0AAV7XJ83"/>
<feature type="region of interest" description="Disordered" evidence="2">
    <location>
        <begin position="1"/>
        <end position="33"/>
    </location>
</feature>
<keyword evidence="1" id="KW-0175">Coiled coil</keyword>
<sequence>MSSEDLFADSLPSNLSPGSLGSTPIDASGVVGSDLDDSISLPSDFELSDCFMLSDDEVVPSSDEDAEDADSEMDVADLGGVDVKKDLVSPRRSSTRRKRGAFKKGFLKQRRRSRSSSRGSSSSRDPSLGSYSDAVSEFLNAELTDGDEGSHHGDSCYSTMPSEGEMTVGVDDDDDDREQEIEQTEGKLKPSPTVQRRRKSKMIGRKKKYFWKDPPENATETEPSEKVTHTEKSVKDFGTSTEVKDLKMSLEYASSSLSGDQILSTVADYLKLTIDNWVVSLSDGTLMLCKIINPLNPYVERAITWDGKKVNFLVHNTPLPSRNVCWSIKRPDPGNIGSVADYLTTVANRVDYFEVCSGIQTHQHIWSKFSNGTCTENHSGSPVMRSSKCCYLRVYAGRCSNCHGILTKMLDHERKLSKKSEDRDESKTNYRYLSKEDLEKKCRRIQQEKKLSKQAVRRLRKRIDILLKKIPK</sequence>
<feature type="compositionally biased region" description="Low complexity" evidence="2">
    <location>
        <begin position="10"/>
        <end position="22"/>
    </location>
</feature>
<dbReference type="Proteomes" id="UP001075354">
    <property type="component" value="Chromosome 9"/>
</dbReference>
<accession>A0AAV7XJ83</accession>
<dbReference type="EMBL" id="JAPTSV010000009">
    <property type="protein sequence ID" value="KAJ1524662.1"/>
    <property type="molecule type" value="Genomic_DNA"/>
</dbReference>
<feature type="region of interest" description="Disordered" evidence="2">
    <location>
        <begin position="56"/>
        <end position="233"/>
    </location>
</feature>
<feature type="compositionally biased region" description="Basic and acidic residues" evidence="2">
    <location>
        <begin position="223"/>
        <end position="233"/>
    </location>
</feature>
<feature type="compositionally biased region" description="Basic residues" evidence="2">
    <location>
        <begin position="195"/>
        <end position="209"/>
    </location>
</feature>
<comment type="caution">
    <text evidence="3">The sequence shown here is derived from an EMBL/GenBank/DDBJ whole genome shotgun (WGS) entry which is preliminary data.</text>
</comment>
<feature type="compositionally biased region" description="Basic residues" evidence="2">
    <location>
        <begin position="93"/>
        <end position="115"/>
    </location>
</feature>
<name>A0AAV7XJ83_9NEOP</name>
<organism evidence="3 4">
    <name type="scientific">Megalurothrips usitatus</name>
    <name type="common">bean blossom thrips</name>
    <dbReference type="NCBI Taxonomy" id="439358"/>
    <lineage>
        <taxon>Eukaryota</taxon>
        <taxon>Metazoa</taxon>
        <taxon>Ecdysozoa</taxon>
        <taxon>Arthropoda</taxon>
        <taxon>Hexapoda</taxon>
        <taxon>Insecta</taxon>
        <taxon>Pterygota</taxon>
        <taxon>Neoptera</taxon>
        <taxon>Paraneoptera</taxon>
        <taxon>Thysanoptera</taxon>
        <taxon>Terebrantia</taxon>
        <taxon>Thripoidea</taxon>
        <taxon>Thripidae</taxon>
        <taxon>Megalurothrips</taxon>
    </lineage>
</organism>
<feature type="compositionally biased region" description="Low complexity" evidence="2">
    <location>
        <begin position="116"/>
        <end position="132"/>
    </location>
</feature>
<keyword evidence="4" id="KW-1185">Reference proteome</keyword>
<evidence type="ECO:0000256" key="1">
    <source>
        <dbReference type="SAM" id="Coils"/>
    </source>
</evidence>
<evidence type="ECO:0000313" key="4">
    <source>
        <dbReference type="Proteomes" id="UP001075354"/>
    </source>
</evidence>
<proteinExistence type="predicted"/>
<reference evidence="3" key="1">
    <citation type="submission" date="2022-12" db="EMBL/GenBank/DDBJ databases">
        <title>Chromosome-level genome assembly of the bean flower thrips Megalurothrips usitatus.</title>
        <authorList>
            <person name="Ma L."/>
            <person name="Liu Q."/>
            <person name="Li H."/>
            <person name="Cai W."/>
        </authorList>
    </citation>
    <scope>NUCLEOTIDE SEQUENCE</scope>
    <source>
        <strain evidence="3">Cailab_2022a</strain>
    </source>
</reference>
<gene>
    <name evidence="3" type="ORF">ONE63_011145</name>
</gene>
<protein>
    <submittedName>
        <fullName evidence="3">Uncharacterized protein</fullName>
    </submittedName>
</protein>
<evidence type="ECO:0000256" key="2">
    <source>
        <dbReference type="SAM" id="MobiDB-lite"/>
    </source>
</evidence>
<feature type="compositionally biased region" description="Acidic residues" evidence="2">
    <location>
        <begin position="56"/>
        <end position="75"/>
    </location>
</feature>
<feature type="compositionally biased region" description="Acidic residues" evidence="2">
    <location>
        <begin position="170"/>
        <end position="183"/>
    </location>
</feature>